<protein>
    <submittedName>
        <fullName evidence="1">Uncharacterized protein</fullName>
    </submittedName>
</protein>
<proteinExistence type="predicted"/>
<sequence>MTENMRPDPKGIARLSELRMQYQELIEAYEAMRRMVERGYLVYRSPTAG</sequence>
<organism evidence="1">
    <name type="scientific">mine drainage metagenome</name>
    <dbReference type="NCBI Taxonomy" id="410659"/>
    <lineage>
        <taxon>unclassified sequences</taxon>
        <taxon>metagenomes</taxon>
        <taxon>ecological metagenomes</taxon>
    </lineage>
</organism>
<dbReference type="EMBL" id="MLJW01009452">
    <property type="protein sequence ID" value="OIQ62939.1"/>
    <property type="molecule type" value="Genomic_DNA"/>
</dbReference>
<accession>A0A1J5PCJ2</accession>
<comment type="caution">
    <text evidence="1">The sequence shown here is derived from an EMBL/GenBank/DDBJ whole genome shotgun (WGS) entry which is preliminary data.</text>
</comment>
<dbReference type="AlphaFoldDB" id="A0A1J5PCJ2"/>
<reference evidence="1" key="1">
    <citation type="submission" date="2016-10" db="EMBL/GenBank/DDBJ databases">
        <title>Sequence of Gallionella enrichment culture.</title>
        <authorList>
            <person name="Poehlein A."/>
            <person name="Muehling M."/>
            <person name="Daniel R."/>
        </authorList>
    </citation>
    <scope>NUCLEOTIDE SEQUENCE</scope>
</reference>
<name>A0A1J5PCJ2_9ZZZZ</name>
<gene>
    <name evidence="1" type="ORF">GALL_555270</name>
</gene>
<evidence type="ECO:0000313" key="1">
    <source>
        <dbReference type="EMBL" id="OIQ62939.1"/>
    </source>
</evidence>